<dbReference type="AlphaFoldDB" id="A0A6H5H313"/>
<feature type="non-terminal residue" evidence="2">
    <location>
        <position position="271"/>
    </location>
</feature>
<organism evidence="2 3">
    <name type="scientific">Nesidiocoris tenuis</name>
    <dbReference type="NCBI Taxonomy" id="355587"/>
    <lineage>
        <taxon>Eukaryota</taxon>
        <taxon>Metazoa</taxon>
        <taxon>Ecdysozoa</taxon>
        <taxon>Arthropoda</taxon>
        <taxon>Hexapoda</taxon>
        <taxon>Insecta</taxon>
        <taxon>Pterygota</taxon>
        <taxon>Neoptera</taxon>
        <taxon>Paraneoptera</taxon>
        <taxon>Hemiptera</taxon>
        <taxon>Heteroptera</taxon>
        <taxon>Panheteroptera</taxon>
        <taxon>Cimicomorpha</taxon>
        <taxon>Miridae</taxon>
        <taxon>Dicyphina</taxon>
        <taxon>Nesidiocoris</taxon>
    </lineage>
</organism>
<dbReference type="EMBL" id="CADCXU010022513">
    <property type="protein sequence ID" value="CAB0009943.1"/>
    <property type="molecule type" value="Genomic_DNA"/>
</dbReference>
<evidence type="ECO:0000313" key="2">
    <source>
        <dbReference type="EMBL" id="CAB0009943.1"/>
    </source>
</evidence>
<gene>
    <name evidence="2" type="ORF">NTEN_LOCUS15012</name>
</gene>
<protein>
    <submittedName>
        <fullName evidence="2">Uncharacterized protein</fullName>
    </submittedName>
</protein>
<feature type="region of interest" description="Disordered" evidence="1">
    <location>
        <begin position="1"/>
        <end position="55"/>
    </location>
</feature>
<reference evidence="2 3" key="1">
    <citation type="submission" date="2020-02" db="EMBL/GenBank/DDBJ databases">
        <authorList>
            <person name="Ferguson B K."/>
        </authorList>
    </citation>
    <scope>NUCLEOTIDE SEQUENCE [LARGE SCALE GENOMIC DNA]</scope>
</reference>
<name>A0A6H5H313_9HEMI</name>
<dbReference type="Proteomes" id="UP000479000">
    <property type="component" value="Unassembled WGS sequence"/>
</dbReference>
<feature type="compositionally biased region" description="Gly residues" evidence="1">
    <location>
        <begin position="25"/>
        <end position="34"/>
    </location>
</feature>
<sequence length="271" mass="30880">MIRRSRRRKRRSKRRSRRRSRRRSGGGGRGGVGEGVEEEDEEMSVPGSPQYRPGLRLNVEPTSDGFPWPPGVGKDLNVFNSEEGLNYSLTSSSNSVIQFDESHLVRRKRPKIKNEEITDSGFEEKSFEVPVENKLFKKTSTLELMMWFANVRLVSPVIIARNLCQTSVDCTDELKCMKQCRYDGTRENHCSCDRNGVTVPQDTSRFECTLRLVNTSSTGETVRPLEQRVLKQITKYLKGANLMKYEDAKILNITLTAKAALLIAQSPRCWT</sequence>
<evidence type="ECO:0000256" key="1">
    <source>
        <dbReference type="SAM" id="MobiDB-lite"/>
    </source>
</evidence>
<accession>A0A6H5H313</accession>
<evidence type="ECO:0000313" key="3">
    <source>
        <dbReference type="Proteomes" id="UP000479000"/>
    </source>
</evidence>
<feature type="compositionally biased region" description="Basic residues" evidence="1">
    <location>
        <begin position="1"/>
        <end position="24"/>
    </location>
</feature>
<proteinExistence type="predicted"/>
<keyword evidence="3" id="KW-1185">Reference proteome</keyword>